<sequence length="195" mass="21545">MNGWSNRNDAPDGKDSNHMINVIRKLFKLKKPVLLLTDYFQMLTGLLELSNISKELASKLMSPMITSDRKAAKSNQLATKLMSTIPPPAEVHKEKKEEEEPGEKAPAASKPHQTPGRSTRSGAQKRRGAPTNPPPSSPTFAADSLNLSTRESSAKKARTSASRRLSRKRMRTVPSQVNPQLESSIYLQRGVVRMA</sequence>
<accession>A0A3P7MRB1</accession>
<evidence type="ECO:0000313" key="2">
    <source>
        <dbReference type="EMBL" id="VDN25587.1"/>
    </source>
</evidence>
<name>A0A3P7MRB1_DIBLA</name>
<evidence type="ECO:0000313" key="3">
    <source>
        <dbReference type="Proteomes" id="UP000281553"/>
    </source>
</evidence>
<dbReference type="AlphaFoldDB" id="A0A3P7MRB1"/>
<reference evidence="2 3" key="1">
    <citation type="submission" date="2018-11" db="EMBL/GenBank/DDBJ databases">
        <authorList>
            <consortium name="Pathogen Informatics"/>
        </authorList>
    </citation>
    <scope>NUCLEOTIDE SEQUENCE [LARGE SCALE GENOMIC DNA]</scope>
</reference>
<feature type="region of interest" description="Disordered" evidence="1">
    <location>
        <begin position="71"/>
        <end position="177"/>
    </location>
</feature>
<evidence type="ECO:0000256" key="1">
    <source>
        <dbReference type="SAM" id="MobiDB-lite"/>
    </source>
</evidence>
<organism evidence="2 3">
    <name type="scientific">Dibothriocephalus latus</name>
    <name type="common">Fish tapeworm</name>
    <name type="synonym">Diphyllobothrium latum</name>
    <dbReference type="NCBI Taxonomy" id="60516"/>
    <lineage>
        <taxon>Eukaryota</taxon>
        <taxon>Metazoa</taxon>
        <taxon>Spiralia</taxon>
        <taxon>Lophotrochozoa</taxon>
        <taxon>Platyhelminthes</taxon>
        <taxon>Cestoda</taxon>
        <taxon>Eucestoda</taxon>
        <taxon>Diphyllobothriidea</taxon>
        <taxon>Diphyllobothriidae</taxon>
        <taxon>Dibothriocephalus</taxon>
    </lineage>
</organism>
<keyword evidence="3" id="KW-1185">Reference proteome</keyword>
<protein>
    <submittedName>
        <fullName evidence="2">Uncharacterized protein</fullName>
    </submittedName>
</protein>
<gene>
    <name evidence="2" type="ORF">DILT_LOCUS14649</name>
</gene>
<dbReference type="EMBL" id="UYRU01075219">
    <property type="protein sequence ID" value="VDN25587.1"/>
    <property type="molecule type" value="Genomic_DNA"/>
</dbReference>
<feature type="compositionally biased region" description="Polar residues" evidence="1">
    <location>
        <begin position="73"/>
        <end position="82"/>
    </location>
</feature>
<dbReference type="Proteomes" id="UP000281553">
    <property type="component" value="Unassembled WGS sequence"/>
</dbReference>
<proteinExistence type="predicted"/>